<evidence type="ECO:0000313" key="2">
    <source>
        <dbReference type="EMBL" id="CAI3976236.1"/>
    </source>
</evidence>
<dbReference type="EMBL" id="CAMXCT010000255">
    <property type="protein sequence ID" value="CAI3976236.1"/>
    <property type="molecule type" value="Genomic_DNA"/>
</dbReference>
<protein>
    <submittedName>
        <fullName evidence="2">Uncharacterized protein</fullName>
    </submittedName>
</protein>
<feature type="region of interest" description="Disordered" evidence="1">
    <location>
        <begin position="17"/>
        <end position="38"/>
    </location>
</feature>
<organism evidence="2">
    <name type="scientific">Cladocopium goreaui</name>
    <dbReference type="NCBI Taxonomy" id="2562237"/>
    <lineage>
        <taxon>Eukaryota</taxon>
        <taxon>Sar</taxon>
        <taxon>Alveolata</taxon>
        <taxon>Dinophyceae</taxon>
        <taxon>Suessiales</taxon>
        <taxon>Symbiodiniaceae</taxon>
        <taxon>Cladocopium</taxon>
    </lineage>
</organism>
<dbReference type="EMBL" id="CAMXCT030000255">
    <property type="protein sequence ID" value="CAL4763548.1"/>
    <property type="molecule type" value="Genomic_DNA"/>
</dbReference>
<comment type="caution">
    <text evidence="2">The sequence shown here is derived from an EMBL/GenBank/DDBJ whole genome shotgun (WGS) entry which is preliminary data.</text>
</comment>
<dbReference type="AlphaFoldDB" id="A0A9P1FHJ2"/>
<gene>
    <name evidence="2" type="ORF">C1SCF055_LOCUS4473</name>
</gene>
<name>A0A9P1FHJ2_9DINO</name>
<reference evidence="2" key="1">
    <citation type="submission" date="2022-10" db="EMBL/GenBank/DDBJ databases">
        <authorList>
            <person name="Chen Y."/>
            <person name="Dougan E. K."/>
            <person name="Chan C."/>
            <person name="Rhodes N."/>
            <person name="Thang M."/>
        </authorList>
    </citation>
    <scope>NUCLEOTIDE SEQUENCE</scope>
</reference>
<evidence type="ECO:0000256" key="1">
    <source>
        <dbReference type="SAM" id="MobiDB-lite"/>
    </source>
</evidence>
<evidence type="ECO:0000313" key="4">
    <source>
        <dbReference type="Proteomes" id="UP001152797"/>
    </source>
</evidence>
<dbReference type="Proteomes" id="UP001152797">
    <property type="component" value="Unassembled WGS sequence"/>
</dbReference>
<dbReference type="EMBL" id="CAMXCT020000255">
    <property type="protein sequence ID" value="CAL1129611.1"/>
    <property type="molecule type" value="Genomic_DNA"/>
</dbReference>
<reference evidence="3" key="2">
    <citation type="submission" date="2024-04" db="EMBL/GenBank/DDBJ databases">
        <authorList>
            <person name="Chen Y."/>
            <person name="Shah S."/>
            <person name="Dougan E. K."/>
            <person name="Thang M."/>
            <person name="Chan C."/>
        </authorList>
    </citation>
    <scope>NUCLEOTIDE SEQUENCE [LARGE SCALE GENOMIC DNA]</scope>
</reference>
<sequence length="104" mass="11110">MERRVGQIFCGLAWRLPTLSGDPGPPSSTDGTSPSQPELSFVVEGAAHGQGFSAMPPAANTPDLFQVAQAKGKDSLVDLVKQIRAREMLILDALRKRAEAQNAH</sequence>
<proteinExistence type="predicted"/>
<feature type="compositionally biased region" description="Low complexity" evidence="1">
    <location>
        <begin position="17"/>
        <end position="35"/>
    </location>
</feature>
<accession>A0A9P1FHJ2</accession>
<evidence type="ECO:0000313" key="3">
    <source>
        <dbReference type="EMBL" id="CAL1129611.1"/>
    </source>
</evidence>
<keyword evidence="4" id="KW-1185">Reference proteome</keyword>